<evidence type="ECO:0000259" key="2">
    <source>
        <dbReference type="PROSITE" id="PS51294"/>
    </source>
</evidence>
<accession>A0ABR2K060</accession>
<feature type="domain" description="Myb-like" evidence="1">
    <location>
        <begin position="73"/>
        <end position="123"/>
    </location>
</feature>
<dbReference type="EMBL" id="JAPFFF010000008">
    <property type="protein sequence ID" value="KAK8884500.1"/>
    <property type="molecule type" value="Genomic_DNA"/>
</dbReference>
<evidence type="ECO:0000313" key="3">
    <source>
        <dbReference type="EMBL" id="KAK8884500.1"/>
    </source>
</evidence>
<dbReference type="InterPro" id="IPR017930">
    <property type="entry name" value="Myb_dom"/>
</dbReference>
<dbReference type="SMART" id="SM00717">
    <property type="entry name" value="SANT"/>
    <property type="match status" value="2"/>
</dbReference>
<name>A0ABR2K060_9EUKA</name>
<protein>
    <recommendedName>
        <fullName evidence="5">Myb-like DNA-binding domain containing protein</fullName>
    </recommendedName>
</protein>
<dbReference type="Pfam" id="PF13921">
    <property type="entry name" value="Myb_DNA-bind_6"/>
    <property type="match status" value="1"/>
</dbReference>
<evidence type="ECO:0008006" key="5">
    <source>
        <dbReference type="Google" id="ProtNLM"/>
    </source>
</evidence>
<dbReference type="PANTHER" id="PTHR45614">
    <property type="entry name" value="MYB PROTEIN-RELATED"/>
    <property type="match status" value="1"/>
</dbReference>
<organism evidence="3 4">
    <name type="scientific">Tritrichomonas musculus</name>
    <dbReference type="NCBI Taxonomy" id="1915356"/>
    <lineage>
        <taxon>Eukaryota</taxon>
        <taxon>Metamonada</taxon>
        <taxon>Parabasalia</taxon>
        <taxon>Tritrichomonadida</taxon>
        <taxon>Tritrichomonadidae</taxon>
        <taxon>Tritrichomonas</taxon>
    </lineage>
</organism>
<dbReference type="InterPro" id="IPR050560">
    <property type="entry name" value="MYB_TF"/>
</dbReference>
<feature type="domain" description="HTH myb-type" evidence="2">
    <location>
        <begin position="73"/>
        <end position="127"/>
    </location>
</feature>
<evidence type="ECO:0000313" key="4">
    <source>
        <dbReference type="Proteomes" id="UP001470230"/>
    </source>
</evidence>
<dbReference type="InterPro" id="IPR009057">
    <property type="entry name" value="Homeodomain-like_sf"/>
</dbReference>
<reference evidence="3 4" key="1">
    <citation type="submission" date="2024-04" db="EMBL/GenBank/DDBJ databases">
        <title>Tritrichomonas musculus Genome.</title>
        <authorList>
            <person name="Alves-Ferreira E."/>
            <person name="Grigg M."/>
            <person name="Lorenzi H."/>
            <person name="Galac M."/>
        </authorList>
    </citation>
    <scope>NUCLEOTIDE SEQUENCE [LARGE SCALE GENOMIC DNA]</scope>
    <source>
        <strain evidence="3 4">EAF2021</strain>
    </source>
</reference>
<feature type="domain" description="Myb-like" evidence="1">
    <location>
        <begin position="21"/>
        <end position="72"/>
    </location>
</feature>
<dbReference type="Gene3D" id="1.10.10.60">
    <property type="entry name" value="Homeodomain-like"/>
    <property type="match status" value="2"/>
</dbReference>
<dbReference type="PROSITE" id="PS51294">
    <property type="entry name" value="HTH_MYB"/>
    <property type="match status" value="2"/>
</dbReference>
<dbReference type="PANTHER" id="PTHR45614:SF69">
    <property type="entry name" value="CHROMOSOME UNDETERMINED SCAFFOLD_38, WHOLE GENOME SHOTGUN SEQUENCE"/>
    <property type="match status" value="1"/>
</dbReference>
<dbReference type="PROSITE" id="PS50090">
    <property type="entry name" value="MYB_LIKE"/>
    <property type="match status" value="2"/>
</dbReference>
<sequence length="169" mass="20109">MNFLKASKESFGQTIRKQIPQHPPQRRKFTEVEDQILLALVNQIGTSSWNEIASRMINRTPKQCKDRYIHFLLPGYSKDPFTKEEDDLIIKQYLEYGPKWTKMTSLLSGRSANSIKNRWNYFLSKQTLYYTESFHQQNDDDRTTFTDLIPDFMEEKDETEFFFLTELGI</sequence>
<dbReference type="CDD" id="cd00167">
    <property type="entry name" value="SANT"/>
    <property type="match status" value="2"/>
</dbReference>
<feature type="domain" description="HTH myb-type" evidence="2">
    <location>
        <begin position="25"/>
        <end position="72"/>
    </location>
</feature>
<evidence type="ECO:0000259" key="1">
    <source>
        <dbReference type="PROSITE" id="PS50090"/>
    </source>
</evidence>
<dbReference type="SUPFAM" id="SSF46689">
    <property type="entry name" value="Homeodomain-like"/>
    <property type="match status" value="1"/>
</dbReference>
<proteinExistence type="predicted"/>
<dbReference type="InterPro" id="IPR001005">
    <property type="entry name" value="SANT/Myb"/>
</dbReference>
<comment type="caution">
    <text evidence="3">The sequence shown here is derived from an EMBL/GenBank/DDBJ whole genome shotgun (WGS) entry which is preliminary data.</text>
</comment>
<dbReference type="Proteomes" id="UP001470230">
    <property type="component" value="Unassembled WGS sequence"/>
</dbReference>
<keyword evidence="4" id="KW-1185">Reference proteome</keyword>
<gene>
    <name evidence="3" type="ORF">M9Y10_043612</name>
</gene>